<evidence type="ECO:0000313" key="2">
    <source>
        <dbReference type="Proteomes" id="UP001529491"/>
    </source>
</evidence>
<evidence type="ECO:0000313" key="1">
    <source>
        <dbReference type="EMBL" id="WOT06835.1"/>
    </source>
</evidence>
<dbReference type="Proteomes" id="UP001529491">
    <property type="component" value="Chromosome"/>
</dbReference>
<dbReference type="PANTHER" id="PTHR33835">
    <property type="entry name" value="YALI0C07656P"/>
    <property type="match status" value="1"/>
</dbReference>
<organism evidence="1 2">
    <name type="scientific">Shewanella youngdeokensis</name>
    <dbReference type="NCBI Taxonomy" id="2999068"/>
    <lineage>
        <taxon>Bacteria</taxon>
        <taxon>Pseudomonadati</taxon>
        <taxon>Pseudomonadota</taxon>
        <taxon>Gammaproteobacteria</taxon>
        <taxon>Alteromonadales</taxon>
        <taxon>Shewanellaceae</taxon>
        <taxon>Shewanella</taxon>
    </lineage>
</organism>
<protein>
    <submittedName>
        <fullName evidence="1">DUF4336 domain-containing protein</fullName>
    </submittedName>
</protein>
<reference evidence="1 2" key="1">
    <citation type="submission" date="2023-10" db="EMBL/GenBank/DDBJ databases">
        <title>Complete genome sequence of Shewanella sp. DAU334.</title>
        <authorList>
            <person name="Lee Y.-S."/>
            <person name="Jeong H.-R."/>
            <person name="Hwang E.-J."/>
            <person name="Choi Y.-L."/>
            <person name="Kim G.-D."/>
        </authorList>
    </citation>
    <scope>NUCLEOTIDE SEQUENCE [LARGE SCALE GENOMIC DNA]</scope>
    <source>
        <strain evidence="1 2">DAU334</strain>
    </source>
</reference>
<gene>
    <name evidence="1" type="ORF">RGE70_08895</name>
</gene>
<dbReference type="InterPro" id="IPR025638">
    <property type="entry name" value="DUF4336"/>
</dbReference>
<keyword evidence="2" id="KW-1185">Reference proteome</keyword>
<dbReference type="RefSeq" id="WP_310471106.1">
    <property type="nucleotide sequence ID" value="NZ_CP136522.1"/>
</dbReference>
<dbReference type="PANTHER" id="PTHR33835:SF1">
    <property type="entry name" value="METALLO-BETA-LACTAMASE DOMAIN-CONTAINING PROTEIN"/>
    <property type="match status" value="1"/>
</dbReference>
<sequence length="228" mass="26266">MQEIASNIWVFEGEYVPFLRFPFTTRMTVIRLSSGDLWVHSPIKITSTLQKQIDQLGLVKYLIAPNQLHHLFMSEWQLAYPNAISYGTDGVIKKRTDLKFEYSFNQPRHSVWSADVEELLFTGSALMQECVFFHKHSGVLIVTDLIENFTGDDFNCCQRLVAKGVGILAPNGKMPLDWRLSFIFNLGEARRHLSVILSWQPKIIVMSHGQIIEQDAESFLKRSFSWLL</sequence>
<accession>A0ABZ0K4H2</accession>
<dbReference type="Pfam" id="PF14234">
    <property type="entry name" value="DUF4336"/>
    <property type="match status" value="1"/>
</dbReference>
<name>A0ABZ0K4H2_9GAMM</name>
<dbReference type="EMBL" id="CP136522">
    <property type="protein sequence ID" value="WOT06835.1"/>
    <property type="molecule type" value="Genomic_DNA"/>
</dbReference>
<proteinExistence type="predicted"/>